<dbReference type="AlphaFoldDB" id="A0A371IBU2"/>
<feature type="non-terminal residue" evidence="2">
    <location>
        <position position="1"/>
    </location>
</feature>
<feature type="compositionally biased region" description="Basic and acidic residues" evidence="1">
    <location>
        <begin position="68"/>
        <end position="78"/>
    </location>
</feature>
<feature type="compositionally biased region" description="Basic and acidic residues" evidence="1">
    <location>
        <begin position="87"/>
        <end position="119"/>
    </location>
</feature>
<evidence type="ECO:0000313" key="3">
    <source>
        <dbReference type="Proteomes" id="UP000257109"/>
    </source>
</evidence>
<name>A0A371IBU2_MUCPR</name>
<organism evidence="2 3">
    <name type="scientific">Mucuna pruriens</name>
    <name type="common">Velvet bean</name>
    <name type="synonym">Dolichos pruriens</name>
    <dbReference type="NCBI Taxonomy" id="157652"/>
    <lineage>
        <taxon>Eukaryota</taxon>
        <taxon>Viridiplantae</taxon>
        <taxon>Streptophyta</taxon>
        <taxon>Embryophyta</taxon>
        <taxon>Tracheophyta</taxon>
        <taxon>Spermatophyta</taxon>
        <taxon>Magnoliopsida</taxon>
        <taxon>eudicotyledons</taxon>
        <taxon>Gunneridae</taxon>
        <taxon>Pentapetalae</taxon>
        <taxon>rosids</taxon>
        <taxon>fabids</taxon>
        <taxon>Fabales</taxon>
        <taxon>Fabaceae</taxon>
        <taxon>Papilionoideae</taxon>
        <taxon>50 kb inversion clade</taxon>
        <taxon>NPAAA clade</taxon>
        <taxon>indigoferoid/millettioid clade</taxon>
        <taxon>Phaseoleae</taxon>
        <taxon>Mucuna</taxon>
    </lineage>
</organism>
<comment type="caution">
    <text evidence="2">The sequence shown here is derived from an EMBL/GenBank/DDBJ whole genome shotgun (WGS) entry which is preliminary data.</text>
</comment>
<evidence type="ECO:0000313" key="2">
    <source>
        <dbReference type="EMBL" id="RDY12460.1"/>
    </source>
</evidence>
<reference evidence="2" key="1">
    <citation type="submission" date="2018-05" db="EMBL/GenBank/DDBJ databases">
        <title>Draft genome of Mucuna pruriens seed.</title>
        <authorList>
            <person name="Nnadi N.E."/>
            <person name="Vos R."/>
            <person name="Hasami M.H."/>
            <person name="Devisetty U.K."/>
            <person name="Aguiy J.C."/>
        </authorList>
    </citation>
    <scope>NUCLEOTIDE SEQUENCE [LARGE SCALE GENOMIC DNA]</scope>
    <source>
        <strain evidence="2">JCA_2017</strain>
    </source>
</reference>
<feature type="compositionally biased region" description="Polar residues" evidence="1">
    <location>
        <begin position="58"/>
        <end position="67"/>
    </location>
</feature>
<sequence length="119" mass="13817">MESDPCKLPDSIFYSQYRLANCSESAYVPTRRADPKLSNDSMCPKSVGKKQDREQKTIKTLSGQSHSESGRDGTRSPKDSIWIAFIENRERREMTQRRIETKTETNKDRNKENRDSNKN</sequence>
<feature type="region of interest" description="Disordered" evidence="1">
    <location>
        <begin position="30"/>
        <end position="119"/>
    </location>
</feature>
<proteinExistence type="predicted"/>
<protein>
    <submittedName>
        <fullName evidence="2">Uncharacterized protein</fullName>
    </submittedName>
</protein>
<dbReference type="EMBL" id="QJKJ01000461">
    <property type="protein sequence ID" value="RDY12460.1"/>
    <property type="molecule type" value="Genomic_DNA"/>
</dbReference>
<evidence type="ECO:0000256" key="1">
    <source>
        <dbReference type="SAM" id="MobiDB-lite"/>
    </source>
</evidence>
<gene>
    <name evidence="2" type="ORF">CR513_02735</name>
</gene>
<dbReference type="Proteomes" id="UP000257109">
    <property type="component" value="Unassembled WGS sequence"/>
</dbReference>
<accession>A0A371IBU2</accession>
<keyword evidence="3" id="KW-1185">Reference proteome</keyword>